<dbReference type="AlphaFoldDB" id="A0AAD7DBB7"/>
<feature type="compositionally biased region" description="Low complexity" evidence="1">
    <location>
        <begin position="79"/>
        <end position="107"/>
    </location>
</feature>
<reference evidence="2" key="1">
    <citation type="submission" date="2023-03" db="EMBL/GenBank/DDBJ databases">
        <title>Massive genome expansion in bonnet fungi (Mycena s.s.) driven by repeated elements and novel gene families across ecological guilds.</title>
        <authorList>
            <consortium name="Lawrence Berkeley National Laboratory"/>
            <person name="Harder C.B."/>
            <person name="Miyauchi S."/>
            <person name="Viragh M."/>
            <person name="Kuo A."/>
            <person name="Thoen E."/>
            <person name="Andreopoulos B."/>
            <person name="Lu D."/>
            <person name="Skrede I."/>
            <person name="Drula E."/>
            <person name="Henrissat B."/>
            <person name="Morin E."/>
            <person name="Kohler A."/>
            <person name="Barry K."/>
            <person name="LaButti K."/>
            <person name="Morin E."/>
            <person name="Salamov A."/>
            <person name="Lipzen A."/>
            <person name="Mereny Z."/>
            <person name="Hegedus B."/>
            <person name="Baldrian P."/>
            <person name="Stursova M."/>
            <person name="Weitz H."/>
            <person name="Taylor A."/>
            <person name="Grigoriev I.V."/>
            <person name="Nagy L.G."/>
            <person name="Martin F."/>
            <person name="Kauserud H."/>
        </authorList>
    </citation>
    <scope>NUCLEOTIDE SEQUENCE</scope>
    <source>
        <strain evidence="2">CBHHK067</strain>
    </source>
</reference>
<protein>
    <submittedName>
        <fullName evidence="2">Uncharacterized protein</fullName>
    </submittedName>
</protein>
<sequence>MTIAETTPRALHFPGQTLSRHLCAPTPSPLGTRTTPRPPGTRVLALHAHRLQGAHPRPVVRRSYTLPPLRASHQDRAARSFSASATSVSARPIARTPVRTRTVTPAPQGTDTAQPSCASRPASRPSAPSTSSRARKRRDSPTQVFGCAHHPAAALAPAPTPSPLTLFEARTRAPPQSQ</sequence>
<feature type="compositionally biased region" description="Low complexity" evidence="1">
    <location>
        <begin position="148"/>
        <end position="157"/>
    </location>
</feature>
<feature type="region of interest" description="Disordered" evidence="1">
    <location>
        <begin position="1"/>
        <end position="40"/>
    </location>
</feature>
<dbReference type="Proteomes" id="UP001221757">
    <property type="component" value="Unassembled WGS sequence"/>
</dbReference>
<dbReference type="EMBL" id="JARKIE010000086">
    <property type="protein sequence ID" value="KAJ7687622.1"/>
    <property type="molecule type" value="Genomic_DNA"/>
</dbReference>
<name>A0AAD7DBB7_MYCRO</name>
<evidence type="ECO:0000313" key="2">
    <source>
        <dbReference type="EMBL" id="KAJ7687622.1"/>
    </source>
</evidence>
<proteinExistence type="predicted"/>
<evidence type="ECO:0000313" key="3">
    <source>
        <dbReference type="Proteomes" id="UP001221757"/>
    </source>
</evidence>
<keyword evidence="3" id="KW-1185">Reference proteome</keyword>
<comment type="caution">
    <text evidence="2">The sequence shown here is derived from an EMBL/GenBank/DDBJ whole genome shotgun (WGS) entry which is preliminary data.</text>
</comment>
<gene>
    <name evidence="2" type="ORF">B0H17DRAFT_1203515</name>
</gene>
<feature type="compositionally biased region" description="Low complexity" evidence="1">
    <location>
        <begin position="115"/>
        <end position="132"/>
    </location>
</feature>
<accession>A0AAD7DBB7</accession>
<feature type="region of interest" description="Disordered" evidence="1">
    <location>
        <begin position="71"/>
        <end position="178"/>
    </location>
</feature>
<evidence type="ECO:0000256" key="1">
    <source>
        <dbReference type="SAM" id="MobiDB-lite"/>
    </source>
</evidence>
<organism evidence="2 3">
    <name type="scientific">Mycena rosella</name>
    <name type="common">Pink bonnet</name>
    <name type="synonym">Agaricus rosellus</name>
    <dbReference type="NCBI Taxonomy" id="1033263"/>
    <lineage>
        <taxon>Eukaryota</taxon>
        <taxon>Fungi</taxon>
        <taxon>Dikarya</taxon>
        <taxon>Basidiomycota</taxon>
        <taxon>Agaricomycotina</taxon>
        <taxon>Agaricomycetes</taxon>
        <taxon>Agaricomycetidae</taxon>
        <taxon>Agaricales</taxon>
        <taxon>Marasmiineae</taxon>
        <taxon>Mycenaceae</taxon>
        <taxon>Mycena</taxon>
    </lineage>
</organism>